<protein>
    <recommendedName>
        <fullName evidence="7">S-locus receptor kinase C-terminal domain-containing protein</fullName>
    </recommendedName>
</protein>
<dbReference type="PANTHER" id="PTHR27002:SF825">
    <property type="entry name" value="RECEPTOR-LIKE SERINE_THREONINE-PROTEIN KINASE"/>
    <property type="match status" value="1"/>
</dbReference>
<reference evidence="10" key="1">
    <citation type="journal article" date="2019" name="Gigascience">
        <title>De novo genome assembly of the endangered Acer yangbiense, a plant species with extremely small populations endemic to Yunnan Province, China.</title>
        <authorList>
            <person name="Yang J."/>
            <person name="Wariss H.M."/>
            <person name="Tao L."/>
            <person name="Zhang R."/>
            <person name="Yun Q."/>
            <person name="Hollingsworth P."/>
            <person name="Dao Z."/>
            <person name="Luo G."/>
            <person name="Guo H."/>
            <person name="Ma Y."/>
            <person name="Sun W."/>
        </authorList>
    </citation>
    <scope>NUCLEOTIDE SEQUENCE [LARGE SCALE GENOMIC DNA]</scope>
    <source>
        <strain evidence="10">cv. br00</strain>
    </source>
</reference>
<reference evidence="8" key="3">
    <citation type="submission" date="2019-05" db="EMBL/GenBank/DDBJ databases">
        <authorList>
            <person name="Zhang R."/>
        </authorList>
    </citation>
    <scope>NUCLEOTIDE SEQUENCE [LARGE SCALE GENOMIC DNA]</scope>
    <source>
        <strain evidence="8">Br00</strain>
        <tissue evidence="8">Leaf</tissue>
    </source>
</reference>
<dbReference type="GO" id="GO:0004674">
    <property type="term" value="F:protein serine/threonine kinase activity"/>
    <property type="evidence" value="ECO:0007669"/>
    <property type="project" value="UniProtKB-KW"/>
</dbReference>
<evidence type="ECO:0000256" key="6">
    <source>
        <dbReference type="SAM" id="MobiDB-lite"/>
    </source>
</evidence>
<evidence type="ECO:0000256" key="3">
    <source>
        <dbReference type="ARBA" id="ARBA00022741"/>
    </source>
</evidence>
<dbReference type="Gene3D" id="1.10.510.10">
    <property type="entry name" value="Transferase(Phosphotransferase) domain 1"/>
    <property type="match status" value="1"/>
</dbReference>
<reference evidence="8" key="2">
    <citation type="journal article" date="2019" name="Nat. Commun.">
        <title>Genome-wide analysis of Cushion willow provides insights into alpine plant divergence in a biodiversity hotspot.</title>
        <authorList>
            <person name="Chen J.H."/>
            <person name="Huang Y."/>
            <person name="Brachi B."/>
            <person name="Yun Q.Z."/>
            <person name="Zhang W."/>
            <person name="Lu W."/>
            <person name="Li H.N."/>
            <person name="Li W.Q."/>
            <person name="Sun X.D."/>
            <person name="Wang G.Y."/>
            <person name="He J."/>
            <person name="Zhou Z."/>
            <person name="Chen K.Y."/>
            <person name="Ji Y.H."/>
            <person name="Shi M.M."/>
            <person name="Sun W.G."/>
            <person name="Yang Y.P."/>
            <person name="Zhang R.G."/>
            <person name="Abbott R.J."/>
            <person name="Sun H."/>
        </authorList>
    </citation>
    <scope>NUCLEOTIDE SEQUENCE</scope>
    <source>
        <strain evidence="8">Br00</strain>
        <tissue evidence="8">Leaf</tissue>
    </source>
</reference>
<dbReference type="Pfam" id="PF11883">
    <property type="entry name" value="DUF3403"/>
    <property type="match status" value="1"/>
</dbReference>
<accession>A0A5N5KW89</accession>
<dbReference type="PANTHER" id="PTHR27002">
    <property type="entry name" value="RECEPTOR-LIKE SERINE/THREONINE-PROTEIN KINASE SD1-8"/>
    <property type="match status" value="1"/>
</dbReference>
<evidence type="ECO:0000256" key="1">
    <source>
        <dbReference type="ARBA" id="ARBA00022527"/>
    </source>
</evidence>
<feature type="compositionally biased region" description="Polar residues" evidence="6">
    <location>
        <begin position="100"/>
        <end position="124"/>
    </location>
</feature>
<evidence type="ECO:0000313" key="9">
    <source>
        <dbReference type="EMBL" id="KAB5534738.1"/>
    </source>
</evidence>
<evidence type="ECO:0000313" key="10">
    <source>
        <dbReference type="Proteomes" id="UP000326939"/>
    </source>
</evidence>
<comment type="caution">
    <text evidence="8">The sequence shown here is derived from an EMBL/GenBank/DDBJ whole genome shotgun (WGS) entry which is preliminary data.</text>
</comment>
<evidence type="ECO:0000256" key="4">
    <source>
        <dbReference type="ARBA" id="ARBA00022777"/>
    </source>
</evidence>
<dbReference type="GO" id="GO:0005886">
    <property type="term" value="C:plasma membrane"/>
    <property type="evidence" value="ECO:0007669"/>
    <property type="project" value="TreeGrafter"/>
</dbReference>
<keyword evidence="1" id="KW-0723">Serine/threonine-protein kinase</keyword>
<evidence type="ECO:0000259" key="7">
    <source>
        <dbReference type="Pfam" id="PF11883"/>
    </source>
</evidence>
<keyword evidence="5" id="KW-0067">ATP-binding</keyword>
<evidence type="ECO:0000256" key="2">
    <source>
        <dbReference type="ARBA" id="ARBA00022679"/>
    </source>
</evidence>
<dbReference type="EMBL" id="VDCV01000011">
    <property type="protein sequence ID" value="KAB5534733.1"/>
    <property type="molecule type" value="Genomic_DNA"/>
</dbReference>
<feature type="region of interest" description="Disordered" evidence="6">
    <location>
        <begin position="83"/>
        <end position="124"/>
    </location>
</feature>
<dbReference type="InterPro" id="IPR011009">
    <property type="entry name" value="Kinase-like_dom_sf"/>
</dbReference>
<dbReference type="InterPro" id="IPR021820">
    <property type="entry name" value="S-locus_recpt_kinase_C"/>
</dbReference>
<dbReference type="SUPFAM" id="SSF56112">
    <property type="entry name" value="Protein kinase-like (PK-like)"/>
    <property type="match status" value="1"/>
</dbReference>
<keyword evidence="3" id="KW-0547">Nucleotide-binding</keyword>
<keyword evidence="2" id="KW-0808">Transferase</keyword>
<organism evidence="8 10">
    <name type="scientific">Salix brachista</name>
    <dbReference type="NCBI Taxonomy" id="2182728"/>
    <lineage>
        <taxon>Eukaryota</taxon>
        <taxon>Viridiplantae</taxon>
        <taxon>Streptophyta</taxon>
        <taxon>Embryophyta</taxon>
        <taxon>Tracheophyta</taxon>
        <taxon>Spermatophyta</taxon>
        <taxon>Magnoliopsida</taxon>
        <taxon>eudicotyledons</taxon>
        <taxon>Gunneridae</taxon>
        <taxon>Pentapetalae</taxon>
        <taxon>rosids</taxon>
        <taxon>fabids</taxon>
        <taxon>Malpighiales</taxon>
        <taxon>Salicaceae</taxon>
        <taxon>Saliceae</taxon>
        <taxon>Salix</taxon>
    </lineage>
</organism>
<feature type="domain" description="S-locus receptor kinase C-terminal" evidence="7">
    <location>
        <begin position="83"/>
        <end position="124"/>
    </location>
</feature>
<dbReference type="Proteomes" id="UP000326939">
    <property type="component" value="Chromosome 11"/>
</dbReference>
<keyword evidence="10" id="KW-1185">Reference proteome</keyword>
<sequence length="124" mass="13753">MKSADIKLSEEPHPRTCHSIFLLAWILWTKGTPLDLIDECLSDSHVSVEVLRCIHVALLCVQQLPEDRPTMSSVVVMLGSENPLPQPKQPGFFMGKNPPEQGSSSNKHESYSANEVSLTTLEAR</sequence>
<dbReference type="AlphaFoldDB" id="A0A5N5KW89"/>
<proteinExistence type="predicted"/>
<dbReference type="GO" id="GO:0005524">
    <property type="term" value="F:ATP binding"/>
    <property type="evidence" value="ECO:0007669"/>
    <property type="project" value="UniProtKB-KW"/>
</dbReference>
<keyword evidence="4" id="KW-0418">Kinase</keyword>
<evidence type="ECO:0000313" key="8">
    <source>
        <dbReference type="EMBL" id="KAB5534733.1"/>
    </source>
</evidence>
<dbReference type="EMBL" id="VDCV01000011">
    <property type="protein sequence ID" value="KAB5534738.1"/>
    <property type="molecule type" value="Genomic_DNA"/>
</dbReference>
<name>A0A5N5KW89_9ROSI</name>
<gene>
    <name evidence="8" type="ORF">DKX38_017819</name>
    <name evidence="9" type="ORF">DKX38_017824</name>
</gene>
<evidence type="ECO:0000256" key="5">
    <source>
        <dbReference type="ARBA" id="ARBA00022840"/>
    </source>
</evidence>